<proteinExistence type="predicted"/>
<dbReference type="SUPFAM" id="SSF46785">
    <property type="entry name" value="Winged helix' DNA-binding domain"/>
    <property type="match status" value="1"/>
</dbReference>
<name>A0A0E3UA08_9BURK</name>
<evidence type="ECO:0000313" key="3">
    <source>
        <dbReference type="Proteomes" id="UP000035050"/>
    </source>
</evidence>
<keyword evidence="3" id="KW-1185">Reference proteome</keyword>
<dbReference type="PANTHER" id="PTHR33164">
    <property type="entry name" value="TRANSCRIPTIONAL REGULATOR, MARR FAMILY"/>
    <property type="match status" value="1"/>
</dbReference>
<feature type="domain" description="HTH marR-type" evidence="1">
    <location>
        <begin position="11"/>
        <end position="143"/>
    </location>
</feature>
<dbReference type="InterPro" id="IPR039422">
    <property type="entry name" value="MarR/SlyA-like"/>
</dbReference>
<dbReference type="PATRIC" id="fig|573737.6.peg.5223"/>
<reference evidence="2" key="1">
    <citation type="submission" date="2016-06" db="EMBL/GenBank/DDBJ databases">
        <title>Pandoraea oxalativorans DSM 23570 Genome Sequencing.</title>
        <authorList>
            <person name="Ee R."/>
            <person name="Lim Y.-L."/>
            <person name="Yong D."/>
            <person name="Yin W.-F."/>
            <person name="Chan K.-G."/>
        </authorList>
    </citation>
    <scope>NUCLEOTIDE SEQUENCE</scope>
    <source>
        <strain evidence="2">DSM 23570</strain>
    </source>
</reference>
<dbReference type="SMART" id="SM00347">
    <property type="entry name" value="HTH_MARR"/>
    <property type="match status" value="1"/>
</dbReference>
<dbReference type="EMBL" id="CP011253">
    <property type="protein sequence ID" value="AKC72638.1"/>
    <property type="molecule type" value="Genomic_DNA"/>
</dbReference>
<dbReference type="OrthoDB" id="9814496at2"/>
<dbReference type="GO" id="GO:0006950">
    <property type="term" value="P:response to stress"/>
    <property type="evidence" value="ECO:0007669"/>
    <property type="project" value="TreeGrafter"/>
</dbReference>
<dbReference type="HOGENOM" id="CLU_083287_4_0_4"/>
<dbReference type="PROSITE" id="PS50995">
    <property type="entry name" value="HTH_MARR_2"/>
    <property type="match status" value="1"/>
</dbReference>
<dbReference type="Proteomes" id="UP000035050">
    <property type="component" value="Chromosome"/>
</dbReference>
<gene>
    <name evidence="2" type="ORF">MB84_21155</name>
</gene>
<protein>
    <submittedName>
        <fullName evidence="2">MarR family transcriptional regulator</fullName>
    </submittedName>
</protein>
<evidence type="ECO:0000313" key="2">
    <source>
        <dbReference type="EMBL" id="AKC72638.1"/>
    </source>
</evidence>
<dbReference type="AlphaFoldDB" id="A0A0E3UA08"/>
<dbReference type="Gene3D" id="1.10.10.10">
    <property type="entry name" value="Winged helix-like DNA-binding domain superfamily/Winged helix DNA-binding domain"/>
    <property type="match status" value="1"/>
</dbReference>
<dbReference type="PANTHER" id="PTHR33164:SF95">
    <property type="entry name" value="TRANSCRIPTIONAL REGULATOR"/>
    <property type="match status" value="1"/>
</dbReference>
<dbReference type="RefSeq" id="WP_046293900.1">
    <property type="nucleotide sequence ID" value="NZ_CP011253.3"/>
</dbReference>
<organism evidence="2 3">
    <name type="scientific">Pandoraea oxalativorans</name>
    <dbReference type="NCBI Taxonomy" id="573737"/>
    <lineage>
        <taxon>Bacteria</taxon>
        <taxon>Pseudomonadati</taxon>
        <taxon>Pseudomonadota</taxon>
        <taxon>Betaproteobacteria</taxon>
        <taxon>Burkholderiales</taxon>
        <taxon>Burkholderiaceae</taxon>
        <taxon>Pandoraea</taxon>
    </lineage>
</organism>
<sequence length="151" mass="16979">MTSRKDSYDFHDQVGHLLRRAYQRHVAIFQDAIPDSDLTAAQFVALCTVKEKQSCSLNDIVKTTAIDQATIRGVVERLKARHLIEVTTDPSDGRKLLVRATPEGLALIDHTVPFAKEVTERTYGALNPAERVALVFLLRKMMDSETVEKDE</sequence>
<dbReference type="Pfam" id="PF01047">
    <property type="entry name" value="MarR"/>
    <property type="match status" value="1"/>
</dbReference>
<dbReference type="InterPro" id="IPR000835">
    <property type="entry name" value="HTH_MarR-typ"/>
</dbReference>
<accession>A0A0E3UA08</accession>
<evidence type="ECO:0000259" key="1">
    <source>
        <dbReference type="PROSITE" id="PS50995"/>
    </source>
</evidence>
<dbReference type="GO" id="GO:0003700">
    <property type="term" value="F:DNA-binding transcription factor activity"/>
    <property type="evidence" value="ECO:0007669"/>
    <property type="project" value="InterPro"/>
</dbReference>
<dbReference type="KEGG" id="pox:MB84_21155"/>
<dbReference type="InterPro" id="IPR036388">
    <property type="entry name" value="WH-like_DNA-bd_sf"/>
</dbReference>
<dbReference type="InterPro" id="IPR036390">
    <property type="entry name" value="WH_DNA-bd_sf"/>
</dbReference>